<evidence type="ECO:0000313" key="2">
    <source>
        <dbReference type="EMBL" id="MBB3986188.1"/>
    </source>
</evidence>
<evidence type="ECO:0000313" key="3">
    <source>
        <dbReference type="Proteomes" id="UP000541426"/>
    </source>
</evidence>
<keyword evidence="1" id="KW-0812">Transmembrane</keyword>
<dbReference type="RefSeq" id="WP_183966353.1">
    <property type="nucleotide sequence ID" value="NZ_BAABBZ010000007.1"/>
</dbReference>
<reference evidence="2 3" key="1">
    <citation type="submission" date="2020-08" db="EMBL/GenBank/DDBJ databases">
        <title>Genomic Encyclopedia of Type Strains, Phase IV (KMG-IV): sequencing the most valuable type-strain genomes for metagenomic binning, comparative biology and taxonomic classification.</title>
        <authorList>
            <person name="Goeker M."/>
        </authorList>
    </citation>
    <scope>NUCLEOTIDE SEQUENCE [LARGE SCALE GENOMIC DNA]</scope>
    <source>
        <strain evidence="2 3">DSM 102235</strain>
    </source>
</reference>
<dbReference type="InterPro" id="IPR023346">
    <property type="entry name" value="Lysozyme-like_dom_sf"/>
</dbReference>
<dbReference type="Proteomes" id="UP000541426">
    <property type="component" value="Unassembled WGS sequence"/>
</dbReference>
<proteinExistence type="predicted"/>
<feature type="transmembrane region" description="Helical" evidence="1">
    <location>
        <begin position="234"/>
        <end position="253"/>
    </location>
</feature>
<dbReference type="EMBL" id="JACIEJ010000005">
    <property type="protein sequence ID" value="MBB3986188.1"/>
    <property type="molecule type" value="Genomic_DNA"/>
</dbReference>
<dbReference type="AlphaFoldDB" id="A0A7W6DU89"/>
<comment type="caution">
    <text evidence="2">The sequence shown here is derived from an EMBL/GenBank/DDBJ whole genome shotgun (WGS) entry which is preliminary data.</text>
</comment>
<organism evidence="2 3">
    <name type="scientific">Sagittula marina</name>
    <dbReference type="NCBI Taxonomy" id="943940"/>
    <lineage>
        <taxon>Bacteria</taxon>
        <taxon>Pseudomonadati</taxon>
        <taxon>Pseudomonadota</taxon>
        <taxon>Alphaproteobacteria</taxon>
        <taxon>Rhodobacterales</taxon>
        <taxon>Roseobacteraceae</taxon>
        <taxon>Sagittula</taxon>
    </lineage>
</organism>
<evidence type="ECO:0008006" key="4">
    <source>
        <dbReference type="Google" id="ProtNLM"/>
    </source>
</evidence>
<keyword evidence="3" id="KW-1185">Reference proteome</keyword>
<gene>
    <name evidence="2" type="ORF">GGQ68_002526</name>
</gene>
<sequence>MTVEALLDFIAKPESGNDPNIVWAGIKAKHRPPRPLTTMTVQEVLDWQDSIDPLYMSEAAGEWQFMEDTLRGLYREAGVSLRDTFDEATQYRLAYALLRRRGLDDYLEGHITAEAFAQNLSKEWASLPCITVDRNGRAASGQSYYAGDGLNKAHVSREDLLRHVRALKSRPIFSHPMPPAPEPAVIPAEVKEMIEDGRKGWAQSATIRNALKQAIGGPLLAVGAWFAAQPGHVQIGAAVALSAGAAAILWGAWRVISERRRKAHAAEKAARAVDPTPDAAAILSDPRVLAALQALAR</sequence>
<evidence type="ECO:0000256" key="1">
    <source>
        <dbReference type="SAM" id="Phobius"/>
    </source>
</evidence>
<dbReference type="SUPFAM" id="SSF53955">
    <property type="entry name" value="Lysozyme-like"/>
    <property type="match status" value="1"/>
</dbReference>
<keyword evidence="1" id="KW-1133">Transmembrane helix</keyword>
<protein>
    <recommendedName>
        <fullName evidence="4">Transmembrane protein</fullName>
    </recommendedName>
</protein>
<accession>A0A7W6DU89</accession>
<dbReference type="Gene3D" id="1.10.530.10">
    <property type="match status" value="1"/>
</dbReference>
<name>A0A7W6DU89_9RHOB</name>
<keyword evidence="1" id="KW-0472">Membrane</keyword>